<evidence type="ECO:0000313" key="2">
    <source>
        <dbReference type="EMBL" id="RXN04180.1"/>
    </source>
</evidence>
<dbReference type="GO" id="GO:0004867">
    <property type="term" value="F:serine-type endopeptidase inhibitor activity"/>
    <property type="evidence" value="ECO:0007669"/>
    <property type="project" value="InterPro"/>
</dbReference>
<protein>
    <submittedName>
        <fullName evidence="2">Inter-alpha-trypsin inhibitor heavy chain H3-like protein</fullName>
    </submittedName>
</protein>
<dbReference type="GO" id="GO:0030212">
    <property type="term" value="P:hyaluronan metabolic process"/>
    <property type="evidence" value="ECO:0007669"/>
    <property type="project" value="InterPro"/>
</dbReference>
<sequence>MNTPHHCAQTTVQLEKLHAIGYKPVLLLGKETKKRESKCEILILRCTLSSYAKEYLQKIGSFYEYLCEGWNQNSCGNDEITLNLTPCDPMEISATVEQMSPVVELISPVVEQMSPVVEQVNPVVEQMSPVVEQVEQMSPVVEQVSPVVEQMSPVVEQMNPVVEQMSTKEGQGQFYHGLQFEVSEPFPGKDPNKPDALMFVKGKELVVTRGWQRDFRQDVKNGENVPCWFIHNNGTGLLDGVYKDYIVSGLFKTI</sequence>
<name>A0A498L757_LABRO</name>
<evidence type="ECO:0000313" key="3">
    <source>
        <dbReference type="Proteomes" id="UP000290572"/>
    </source>
</evidence>
<keyword evidence="3" id="KW-1185">Reference proteome</keyword>
<organism evidence="2 3">
    <name type="scientific">Labeo rohita</name>
    <name type="common">Indian major carp</name>
    <name type="synonym">Cyprinus rohita</name>
    <dbReference type="NCBI Taxonomy" id="84645"/>
    <lineage>
        <taxon>Eukaryota</taxon>
        <taxon>Metazoa</taxon>
        <taxon>Chordata</taxon>
        <taxon>Craniata</taxon>
        <taxon>Vertebrata</taxon>
        <taxon>Euteleostomi</taxon>
        <taxon>Actinopterygii</taxon>
        <taxon>Neopterygii</taxon>
        <taxon>Teleostei</taxon>
        <taxon>Ostariophysi</taxon>
        <taxon>Cypriniformes</taxon>
        <taxon>Cyprinidae</taxon>
        <taxon>Labeoninae</taxon>
        <taxon>Labeonini</taxon>
        <taxon>Labeo</taxon>
    </lineage>
</organism>
<accession>A0A498L757</accession>
<dbReference type="EMBL" id="QBIY01013457">
    <property type="protein sequence ID" value="RXN04180.1"/>
    <property type="molecule type" value="Genomic_DNA"/>
</dbReference>
<dbReference type="Gene3D" id="1.20.1480.30">
    <property type="entry name" value="Designed four-helix bundle protein"/>
    <property type="match status" value="1"/>
</dbReference>
<evidence type="ECO:0000259" key="1">
    <source>
        <dbReference type="Pfam" id="PF06668"/>
    </source>
</evidence>
<dbReference type="Proteomes" id="UP000290572">
    <property type="component" value="Unassembled WGS sequence"/>
</dbReference>
<comment type="caution">
    <text evidence="2">The sequence shown here is derived from an EMBL/GenBank/DDBJ whole genome shotgun (WGS) entry which is preliminary data.</text>
</comment>
<dbReference type="Pfam" id="PF06668">
    <property type="entry name" value="ITI_HC_C"/>
    <property type="match status" value="1"/>
</dbReference>
<dbReference type="SUPFAM" id="SSF58104">
    <property type="entry name" value="Methyl-accepting chemotaxis protein (MCP) signaling domain"/>
    <property type="match status" value="1"/>
</dbReference>
<proteinExistence type="predicted"/>
<feature type="domain" description="Inter-alpha-trypsin inhibitor heavy chain C-terminal" evidence="1">
    <location>
        <begin position="172"/>
        <end position="232"/>
    </location>
</feature>
<gene>
    <name evidence="2" type="ORF">ROHU_034093</name>
</gene>
<dbReference type="STRING" id="84645.A0A498L757"/>
<dbReference type="AlphaFoldDB" id="A0A498L757"/>
<dbReference type="InterPro" id="IPR010600">
    <property type="entry name" value="ITI_HC_C"/>
</dbReference>
<reference evidence="2 3" key="1">
    <citation type="submission" date="2018-03" db="EMBL/GenBank/DDBJ databases">
        <title>Draft genome sequence of Rohu Carp (Labeo rohita).</title>
        <authorList>
            <person name="Das P."/>
            <person name="Kushwaha B."/>
            <person name="Joshi C.G."/>
            <person name="Kumar D."/>
            <person name="Nagpure N.S."/>
            <person name="Sahoo L."/>
            <person name="Das S.P."/>
            <person name="Bit A."/>
            <person name="Patnaik S."/>
            <person name="Meher P.K."/>
            <person name="Jayasankar P."/>
            <person name="Koringa P.G."/>
            <person name="Patel N.V."/>
            <person name="Hinsu A.T."/>
            <person name="Kumar R."/>
            <person name="Pandey M."/>
            <person name="Agarwal S."/>
            <person name="Srivastava S."/>
            <person name="Singh M."/>
            <person name="Iquebal M.A."/>
            <person name="Jaiswal S."/>
            <person name="Angadi U.B."/>
            <person name="Kumar N."/>
            <person name="Raza M."/>
            <person name="Shah T.M."/>
            <person name="Rai A."/>
            <person name="Jena J.K."/>
        </authorList>
    </citation>
    <scope>NUCLEOTIDE SEQUENCE [LARGE SCALE GENOMIC DNA]</scope>
    <source>
        <strain evidence="2">DASCIFA01</strain>
        <tissue evidence="2">Testis</tissue>
    </source>
</reference>